<proteinExistence type="predicted"/>
<dbReference type="EMBL" id="HBUF01592984">
    <property type="protein sequence ID" value="CAG6773945.1"/>
    <property type="molecule type" value="Transcribed_RNA"/>
</dbReference>
<evidence type="ECO:0000256" key="1">
    <source>
        <dbReference type="SAM" id="Phobius"/>
    </source>
</evidence>
<feature type="transmembrane region" description="Helical" evidence="1">
    <location>
        <begin position="63"/>
        <end position="80"/>
    </location>
</feature>
<accession>A0A8D9AWU2</accession>
<keyword evidence="1" id="KW-1133">Transmembrane helix</keyword>
<keyword evidence="1" id="KW-0812">Transmembrane</keyword>
<keyword evidence="1" id="KW-0472">Membrane</keyword>
<sequence length="111" mass="12688">MLLEQNKVFFLWNAALAWPILCRTSEVLFPSSVIQLPKYLKVLVCLIGMSFMCMFTSSVSFEHINISVLFMLIFMWYYLFVRTLSILYSNALLRLISSGAVFAISSANLSI</sequence>
<name>A0A8D9AWU2_9HEMI</name>
<reference evidence="2" key="1">
    <citation type="submission" date="2021-05" db="EMBL/GenBank/DDBJ databases">
        <authorList>
            <person name="Alioto T."/>
            <person name="Alioto T."/>
            <person name="Gomez Garrido J."/>
        </authorList>
    </citation>
    <scope>NUCLEOTIDE SEQUENCE</scope>
</reference>
<organism evidence="2">
    <name type="scientific">Cacopsylla melanoneura</name>
    <dbReference type="NCBI Taxonomy" id="428564"/>
    <lineage>
        <taxon>Eukaryota</taxon>
        <taxon>Metazoa</taxon>
        <taxon>Ecdysozoa</taxon>
        <taxon>Arthropoda</taxon>
        <taxon>Hexapoda</taxon>
        <taxon>Insecta</taxon>
        <taxon>Pterygota</taxon>
        <taxon>Neoptera</taxon>
        <taxon>Paraneoptera</taxon>
        <taxon>Hemiptera</taxon>
        <taxon>Sternorrhyncha</taxon>
        <taxon>Psylloidea</taxon>
        <taxon>Psyllidae</taxon>
        <taxon>Psyllinae</taxon>
        <taxon>Cacopsylla</taxon>
    </lineage>
</organism>
<dbReference type="AlphaFoldDB" id="A0A8D9AWU2"/>
<evidence type="ECO:0000313" key="2">
    <source>
        <dbReference type="EMBL" id="CAG6773945.1"/>
    </source>
</evidence>
<protein>
    <submittedName>
        <fullName evidence="2">Uncharacterized protein</fullName>
    </submittedName>
</protein>
<feature type="transmembrane region" description="Helical" evidence="1">
    <location>
        <begin position="39"/>
        <end position="57"/>
    </location>
</feature>